<dbReference type="PANTHER" id="PTHR33295:SF20">
    <property type="entry name" value="ATPASE"/>
    <property type="match status" value="1"/>
</dbReference>
<keyword evidence="4" id="KW-1185">Reference proteome</keyword>
<gene>
    <name evidence="3" type="ORF">C1877_01140</name>
</gene>
<organism evidence="3 4">
    <name type="scientific">Gordonibacter pamelaeae</name>
    <dbReference type="NCBI Taxonomy" id="471189"/>
    <lineage>
        <taxon>Bacteria</taxon>
        <taxon>Bacillati</taxon>
        <taxon>Actinomycetota</taxon>
        <taxon>Coriobacteriia</taxon>
        <taxon>Eggerthellales</taxon>
        <taxon>Eggerthellaceae</taxon>
        <taxon>Gordonibacter</taxon>
    </lineage>
</organism>
<dbReference type="SUPFAM" id="SSF52540">
    <property type="entry name" value="P-loop containing nucleoside triphosphate hydrolases"/>
    <property type="match status" value="1"/>
</dbReference>
<dbReference type="PANTHER" id="PTHR33295">
    <property type="entry name" value="ATPASE"/>
    <property type="match status" value="1"/>
</dbReference>
<dbReference type="Pfam" id="PF13173">
    <property type="entry name" value="AAA_14"/>
    <property type="match status" value="1"/>
</dbReference>
<accession>A0A369M879</accession>
<evidence type="ECO:0000313" key="4">
    <source>
        <dbReference type="Proteomes" id="UP000254000"/>
    </source>
</evidence>
<dbReference type="OrthoDB" id="9801684at2"/>
<dbReference type="GeneID" id="78358318"/>
<feature type="domain" description="DUF4143" evidence="2">
    <location>
        <begin position="203"/>
        <end position="367"/>
    </location>
</feature>
<feature type="domain" description="AAA" evidence="1">
    <location>
        <begin position="20"/>
        <end position="150"/>
    </location>
</feature>
<comment type="caution">
    <text evidence="3">The sequence shown here is derived from an EMBL/GenBank/DDBJ whole genome shotgun (WGS) entry which is preliminary data.</text>
</comment>
<evidence type="ECO:0000259" key="1">
    <source>
        <dbReference type="Pfam" id="PF13173"/>
    </source>
</evidence>
<dbReference type="Pfam" id="PF13635">
    <property type="entry name" value="DUF4143"/>
    <property type="match status" value="1"/>
</dbReference>
<sequence>MIERPLYLDRIRPFIGKPIIKIVTGVRRSGKSTLLQLVRAELHSQGVPEECMLDINLEVYANRHLKNPNLLYEQVKAWADSLGGEQGYLFLDEIQEVESWEQLVPGLQTEFLVDIYLTGSNAHFLSGEFATYLSGRYVEFEVFPFSFSEFVRLRADDGVVESMDEAFDIYRVLGGFPFLSYLGYAPDPCREYLLSIYDTVVLKDMVERESIKDASLLGELLPFLIANVGHTFSGRSIERMLEGENISISIGSVLKYVQVACDANLLYRASRVDVMSKKVFKSQEKYYLVDQGLREAVYGNNDRNIDQVLENIVFLELLRYGWSVTVGDKPMSTSDNGKNLSVKSDSPSREIDFIASKGSRKLYLQVCYLLADESTIERELKPLEELRSDYPKYVLSLDEVDRSQKGIIHRDIRAFLLDSHNLLR</sequence>
<evidence type="ECO:0000259" key="2">
    <source>
        <dbReference type="Pfam" id="PF13635"/>
    </source>
</evidence>
<dbReference type="EMBL" id="PPTS01000001">
    <property type="protein sequence ID" value="RDB67079.1"/>
    <property type="molecule type" value="Genomic_DNA"/>
</dbReference>
<dbReference type="InterPro" id="IPR027417">
    <property type="entry name" value="P-loop_NTPase"/>
</dbReference>
<proteinExistence type="predicted"/>
<dbReference type="RefSeq" id="WP_114568122.1">
    <property type="nucleotide sequence ID" value="NZ_CABMMS010000001.1"/>
</dbReference>
<reference evidence="3 4" key="1">
    <citation type="journal article" date="2018" name="Elife">
        <title>Discovery and characterization of a prevalent human gut bacterial enzyme sufficient for the inactivation of a family of plant toxins.</title>
        <authorList>
            <person name="Koppel N."/>
            <person name="Bisanz J.E."/>
            <person name="Pandelia M.E."/>
            <person name="Turnbaugh P.J."/>
            <person name="Balskus E.P."/>
        </authorList>
    </citation>
    <scope>NUCLEOTIDE SEQUENCE [LARGE SCALE GENOMIC DNA]</scope>
    <source>
        <strain evidence="3 4">3C</strain>
    </source>
</reference>
<protein>
    <submittedName>
        <fullName evidence="3">ATPase</fullName>
    </submittedName>
</protein>
<dbReference type="Proteomes" id="UP000254000">
    <property type="component" value="Unassembled WGS sequence"/>
</dbReference>
<name>A0A369M879_9ACTN</name>
<dbReference type="AlphaFoldDB" id="A0A369M879"/>
<dbReference type="InterPro" id="IPR025420">
    <property type="entry name" value="DUF4143"/>
</dbReference>
<evidence type="ECO:0000313" key="3">
    <source>
        <dbReference type="EMBL" id="RDB67079.1"/>
    </source>
</evidence>
<dbReference type="InterPro" id="IPR041682">
    <property type="entry name" value="AAA_14"/>
</dbReference>